<dbReference type="RefSeq" id="WP_119370483.1">
    <property type="nucleotide sequence ID" value="NZ_QWLL01000035.1"/>
</dbReference>
<gene>
    <name evidence="3" type="ORF">D0894_15690</name>
</gene>
<evidence type="ECO:0000313" key="4">
    <source>
        <dbReference type="Proteomes" id="UP000265875"/>
    </source>
</evidence>
<dbReference type="CDD" id="cd01120">
    <property type="entry name" value="RecA-like_superfamily"/>
    <property type="match status" value="1"/>
</dbReference>
<dbReference type="Proteomes" id="UP000265875">
    <property type="component" value="Unassembled WGS sequence"/>
</dbReference>
<accession>A0A399M4B6</accession>
<dbReference type="InterPro" id="IPR027417">
    <property type="entry name" value="P-loop_NTPase"/>
</dbReference>
<protein>
    <recommendedName>
        <fullName evidence="5">Restriction endonuclease type IV Mrr domain-containing protein</fullName>
    </recommendedName>
</protein>
<dbReference type="GO" id="GO:0003677">
    <property type="term" value="F:DNA binding"/>
    <property type="evidence" value="ECO:0007669"/>
    <property type="project" value="InterPro"/>
</dbReference>
<dbReference type="EMBL" id="QWLL01000035">
    <property type="protein sequence ID" value="RII76604.1"/>
    <property type="molecule type" value="Genomic_DNA"/>
</dbReference>
<dbReference type="InterPro" id="IPR007560">
    <property type="entry name" value="Restrct_endonuc_IV_Mrr"/>
</dbReference>
<dbReference type="SUPFAM" id="SSF52540">
    <property type="entry name" value="P-loop containing nucleoside triphosphate hydrolases"/>
    <property type="match status" value="1"/>
</dbReference>
<feature type="domain" description="Restriction endonuclease type IV Mrr" evidence="1">
    <location>
        <begin position="8"/>
        <end position="103"/>
    </location>
</feature>
<dbReference type="GO" id="GO:0004519">
    <property type="term" value="F:endonuclease activity"/>
    <property type="evidence" value="ECO:0007669"/>
    <property type="project" value="InterPro"/>
</dbReference>
<evidence type="ECO:0000313" key="3">
    <source>
        <dbReference type="EMBL" id="RII76604.1"/>
    </source>
</evidence>
<dbReference type="Pfam" id="PF20720">
    <property type="entry name" value="nSTAND3"/>
    <property type="match status" value="1"/>
</dbReference>
<dbReference type="GO" id="GO:0009307">
    <property type="term" value="P:DNA restriction-modification system"/>
    <property type="evidence" value="ECO:0007669"/>
    <property type="project" value="InterPro"/>
</dbReference>
<evidence type="ECO:0008006" key="5">
    <source>
        <dbReference type="Google" id="ProtNLM"/>
    </source>
</evidence>
<evidence type="ECO:0000259" key="2">
    <source>
        <dbReference type="Pfam" id="PF20720"/>
    </source>
</evidence>
<organism evidence="3 4">
    <name type="scientific">Pseudomonas monteilii</name>
    <dbReference type="NCBI Taxonomy" id="76759"/>
    <lineage>
        <taxon>Bacteria</taxon>
        <taxon>Pseudomonadati</taxon>
        <taxon>Pseudomonadota</taxon>
        <taxon>Gammaproteobacteria</taxon>
        <taxon>Pseudomonadales</taxon>
        <taxon>Pseudomonadaceae</taxon>
        <taxon>Pseudomonas</taxon>
    </lineage>
</organism>
<name>A0A399M4B6_9PSED</name>
<comment type="caution">
    <text evidence="3">The sequence shown here is derived from an EMBL/GenBank/DDBJ whole genome shotgun (WGS) entry which is preliminary data.</text>
</comment>
<feature type="domain" description="Novel STAND NTPase 3" evidence="2">
    <location>
        <begin position="173"/>
        <end position="331"/>
    </location>
</feature>
<reference evidence="3 4" key="1">
    <citation type="submission" date="2018-08" db="EMBL/GenBank/DDBJ databases">
        <title>Draft genome sequence of the cyanotroph, Pseudomonas monteilii BCN3.</title>
        <authorList>
            <person name="Jones L.B."/>
            <person name="Kunz D.A."/>
        </authorList>
    </citation>
    <scope>NUCLEOTIDE SEQUENCE [LARGE SCALE GENOMIC DNA]</scope>
    <source>
        <strain evidence="3 4">BCN3</strain>
    </source>
</reference>
<proteinExistence type="predicted"/>
<dbReference type="AlphaFoldDB" id="A0A399M4B6"/>
<evidence type="ECO:0000259" key="1">
    <source>
        <dbReference type="Pfam" id="PF04471"/>
    </source>
</evidence>
<dbReference type="InterPro" id="IPR049050">
    <property type="entry name" value="nSTAND3"/>
</dbReference>
<sequence length="743" mass="84442">MNDYDFSRLNDKEFEVLCTDLIGADLTAHFERFKPGRDGGVDGRYFSPGGGQWILQAKHWPGTPFSKLVSHLRSSEAPKVAALEPERYFLAVSHSLSPSAKDELIQALGASCPVSVYGKQDLNDLLAFHPAIERRHFKLWLSSSNVLLGLLNNAIDGRSNALMRGIVDKSKVFARTRNFDWAIERLNQLGTVIITGQPGIGKTTLAEQLILSYVGSGYELVCISQHIQEAEQAYMPDKQQLFYFDDFLGRNYLEALSGYTGSQIVHFIKRVAHDRADKKFVLTSRSMILNQGRTLDDVFDHNKIDRNEMEIRVESLAPLDKARILYNHIWHSGLAPDYVESLYMNKRYHEIIRHPNFNPRIIEFITDPQRLSAIPAETYWKYIQLLLDNPSKIWEHPFDAQLDDFGRFLVLLVAFNGNRITEKNLLAAYTSGLRMPEHSNFYGKREFSVAVKHLSNSLLIRSVHGSRIFYKLFNPSLVDFLIHRYTRNFSTLEPVFRCLRSRNSLKMILDLAKSDLIDFFVVRDIFLKLYEHEAQLGFKGSDPEYLATLHIHLGNSSDASKIDRLRAICDVILGNPIPRASLNGWECVVDAIDCEIISADSALDLALQAIQYGVNGSELPALGNLVATLEINGVKEITEPFTNFAHEFISNSLDEMFDESDIFIGGDDLSAAEKRLKEKIHDKFTSWQAEPTSAMVDELVDAYDVRVRMLGYFYVNEVSFTPPQAEQNRLEAMDIDDLFSKES</sequence>
<dbReference type="Pfam" id="PF04471">
    <property type="entry name" value="Mrr_cat"/>
    <property type="match status" value="1"/>
</dbReference>